<dbReference type="Proteomes" id="UP000005459">
    <property type="component" value="Unassembled WGS sequence"/>
</dbReference>
<name>F9UAP0_9GAMM</name>
<evidence type="ECO:0000313" key="2">
    <source>
        <dbReference type="Proteomes" id="UP000005459"/>
    </source>
</evidence>
<protein>
    <submittedName>
        <fullName evidence="1">Uncharacterized protein</fullName>
    </submittedName>
</protein>
<sequence length="100" mass="10996">MCIQMWAKHKAVTIADTLNASREGGKKVTPAMVYAAVRRSRAASERELERLEATGDIESAKKLRSRMVALLPEQKTVDENSLDADILAIIYAPIKSEVAP</sequence>
<evidence type="ECO:0000313" key="1">
    <source>
        <dbReference type="EMBL" id="EGV18792.1"/>
    </source>
</evidence>
<dbReference type="EMBL" id="AFWV01000006">
    <property type="protein sequence ID" value="EGV18792.1"/>
    <property type="molecule type" value="Genomic_DNA"/>
</dbReference>
<dbReference type="AlphaFoldDB" id="F9UAP0"/>
<reference evidence="1 2" key="1">
    <citation type="submission" date="2011-06" db="EMBL/GenBank/DDBJ databases">
        <title>The draft genome of Thiocapsa marina 5811.</title>
        <authorList>
            <consortium name="US DOE Joint Genome Institute (JGI-PGF)"/>
            <person name="Lucas S."/>
            <person name="Han J."/>
            <person name="Cheng J.-F."/>
            <person name="Goodwin L."/>
            <person name="Pitluck S."/>
            <person name="Peters L."/>
            <person name="Land M.L."/>
            <person name="Hauser L."/>
            <person name="Vogl K."/>
            <person name="Liu Z."/>
            <person name="Imhoff J."/>
            <person name="Thiel V."/>
            <person name="Frigaard N.-U."/>
            <person name="Bryant D."/>
            <person name="Woyke T.J."/>
        </authorList>
    </citation>
    <scope>NUCLEOTIDE SEQUENCE [LARGE SCALE GENOMIC DNA]</scope>
    <source>
        <strain evidence="1 2">5811</strain>
    </source>
</reference>
<accession>F9UAP0</accession>
<keyword evidence="2" id="KW-1185">Reference proteome</keyword>
<proteinExistence type="predicted"/>
<dbReference type="STRING" id="768671.ThimaDRAFT_2210"/>
<gene>
    <name evidence="1" type="ORF">ThimaDRAFT_2210</name>
</gene>
<organism evidence="1 2">
    <name type="scientific">Thiocapsa marina 5811</name>
    <dbReference type="NCBI Taxonomy" id="768671"/>
    <lineage>
        <taxon>Bacteria</taxon>
        <taxon>Pseudomonadati</taxon>
        <taxon>Pseudomonadota</taxon>
        <taxon>Gammaproteobacteria</taxon>
        <taxon>Chromatiales</taxon>
        <taxon>Chromatiaceae</taxon>
        <taxon>Thiocapsa</taxon>
    </lineage>
</organism>